<accession>A0A8J7KTV3</accession>
<name>A0A8J7KTV3_9FIRM</name>
<dbReference type="Pfam" id="PF08867">
    <property type="entry name" value="FRG"/>
    <property type="match status" value="1"/>
</dbReference>
<dbReference type="EMBL" id="JAEAGR010000014">
    <property type="protein sequence ID" value="MBH1941781.1"/>
    <property type="molecule type" value="Genomic_DNA"/>
</dbReference>
<evidence type="ECO:0000259" key="1">
    <source>
        <dbReference type="SMART" id="SM00901"/>
    </source>
</evidence>
<evidence type="ECO:0000313" key="3">
    <source>
        <dbReference type="Proteomes" id="UP000623269"/>
    </source>
</evidence>
<gene>
    <name evidence="2" type="ORF">I5677_12835</name>
</gene>
<reference evidence="2" key="1">
    <citation type="submission" date="2020-12" db="EMBL/GenBank/DDBJ databases">
        <title>M. sibirica DSM 26468T genome.</title>
        <authorList>
            <person name="Thieme N."/>
            <person name="Rettenmaier R."/>
            <person name="Zverlov V."/>
            <person name="Liebl W."/>
        </authorList>
    </citation>
    <scope>NUCLEOTIDE SEQUENCE</scope>
    <source>
        <strain evidence="2">DSM 26468</strain>
    </source>
</reference>
<proteinExistence type="predicted"/>
<feature type="domain" description="FRG" evidence="1">
    <location>
        <begin position="30"/>
        <end position="126"/>
    </location>
</feature>
<evidence type="ECO:0000313" key="2">
    <source>
        <dbReference type="EMBL" id="MBH1941781.1"/>
    </source>
</evidence>
<comment type="caution">
    <text evidence="2">The sequence shown here is derived from an EMBL/GenBank/DDBJ whole genome shotgun (WGS) entry which is preliminary data.</text>
</comment>
<keyword evidence="3" id="KW-1185">Reference proteome</keyword>
<dbReference type="InterPro" id="IPR014966">
    <property type="entry name" value="FRG-dom"/>
</dbReference>
<protein>
    <submittedName>
        <fullName evidence="2">FRG domain-containing protein</fullName>
    </submittedName>
</protein>
<dbReference type="AlphaFoldDB" id="A0A8J7KTV3"/>
<organism evidence="2 3">
    <name type="scientific">Mobilitalea sibirica</name>
    <dbReference type="NCBI Taxonomy" id="1462919"/>
    <lineage>
        <taxon>Bacteria</taxon>
        <taxon>Bacillati</taxon>
        <taxon>Bacillota</taxon>
        <taxon>Clostridia</taxon>
        <taxon>Lachnospirales</taxon>
        <taxon>Lachnospiraceae</taxon>
        <taxon>Mobilitalea</taxon>
    </lineage>
</organism>
<sequence length="276" mass="32858">MKINSCRVNTYTELQEELFLDSYDDKIKRHRPTFLYRGISDSKHDLKHSLHRTVNDRLDLESGLIRNFQKYASTQLKNEYGFWDVLSIAQHHGLPTRLLDWTFSPYVALHFTTDNLSKYNSDGVIWQVDYNKIHSYLPKILYQELVDHKSTIFTTDILNNLKIDTKQMMDLELLEKQNGSDDKSYFLFFEPPSIDDRIINQYACFSVASRPELIFNHWMEKHPETYKAIIIPKELKLEIRDKLDMINLNERVIFPGLDGLCKWLSRHYTPTDRIYR</sequence>
<dbReference type="RefSeq" id="WP_197662027.1">
    <property type="nucleotide sequence ID" value="NZ_JAEAGR010000014.1"/>
</dbReference>
<dbReference type="SMART" id="SM00901">
    <property type="entry name" value="FRG"/>
    <property type="match status" value="1"/>
</dbReference>
<dbReference type="Proteomes" id="UP000623269">
    <property type="component" value="Unassembled WGS sequence"/>
</dbReference>